<keyword evidence="1" id="KW-1133">Transmembrane helix</keyword>
<keyword evidence="1" id="KW-0472">Membrane</keyword>
<dbReference type="InterPro" id="IPR055943">
    <property type="entry name" value="DUF7521"/>
</dbReference>
<organism evidence="2 3">
    <name type="scientific">Halobiforma nitratireducens JCM 10879</name>
    <dbReference type="NCBI Taxonomy" id="1227454"/>
    <lineage>
        <taxon>Archaea</taxon>
        <taxon>Methanobacteriati</taxon>
        <taxon>Methanobacteriota</taxon>
        <taxon>Stenosarchaea group</taxon>
        <taxon>Halobacteria</taxon>
        <taxon>Halobacteriales</taxon>
        <taxon>Natrialbaceae</taxon>
        <taxon>Halobiforma</taxon>
    </lineage>
</organism>
<dbReference type="PATRIC" id="fig|1227454.3.peg.1889"/>
<feature type="transmembrane region" description="Helical" evidence="1">
    <location>
        <begin position="37"/>
        <end position="62"/>
    </location>
</feature>
<dbReference type="STRING" id="1227454.C446_09298"/>
<protein>
    <submittedName>
        <fullName evidence="2">Uncharacterized protein</fullName>
    </submittedName>
</protein>
<evidence type="ECO:0000256" key="1">
    <source>
        <dbReference type="SAM" id="Phobius"/>
    </source>
</evidence>
<sequence length="128" mass="13618">MTGSVLGAAVTVSPALLAIAGVGSGTAAETVRIDEATMFELLTVASLFLVALIGTVIAYQAYRGYRRNDAPSMLYLSIGLLLLTLFPFLVNVSINTFTDAQQVATVFFENVSRLLGLVAITYSLYGHH</sequence>
<keyword evidence="3" id="KW-1185">Reference proteome</keyword>
<accession>M0LZV9</accession>
<dbReference type="Proteomes" id="UP000011607">
    <property type="component" value="Unassembled WGS sequence"/>
</dbReference>
<proteinExistence type="predicted"/>
<feature type="transmembrane region" description="Helical" evidence="1">
    <location>
        <begin position="106"/>
        <end position="125"/>
    </location>
</feature>
<dbReference type="eggNOG" id="arCOG03916">
    <property type="taxonomic scope" value="Archaea"/>
</dbReference>
<reference evidence="2 3" key="1">
    <citation type="journal article" date="2014" name="PLoS Genet.">
        <title>Phylogenetically driven sequencing of extremely halophilic archaea reveals strategies for static and dynamic osmo-response.</title>
        <authorList>
            <person name="Becker E.A."/>
            <person name="Seitzer P.M."/>
            <person name="Tritt A."/>
            <person name="Larsen D."/>
            <person name="Krusor M."/>
            <person name="Yao A.I."/>
            <person name="Wu D."/>
            <person name="Madern D."/>
            <person name="Eisen J.A."/>
            <person name="Darling A.E."/>
            <person name="Facciotti M.T."/>
        </authorList>
    </citation>
    <scope>NUCLEOTIDE SEQUENCE [LARGE SCALE GENOMIC DNA]</scope>
    <source>
        <strain evidence="2 3">JCM 10879</strain>
    </source>
</reference>
<dbReference type="Pfam" id="PF24365">
    <property type="entry name" value="DUF7521"/>
    <property type="match status" value="1"/>
</dbReference>
<comment type="caution">
    <text evidence="2">The sequence shown here is derived from an EMBL/GenBank/DDBJ whole genome shotgun (WGS) entry which is preliminary data.</text>
</comment>
<name>M0LZV9_9EURY</name>
<dbReference type="AlphaFoldDB" id="M0LZV9"/>
<gene>
    <name evidence="2" type="ORF">C446_09298</name>
</gene>
<feature type="transmembrane region" description="Helical" evidence="1">
    <location>
        <begin position="74"/>
        <end position="94"/>
    </location>
</feature>
<evidence type="ECO:0000313" key="3">
    <source>
        <dbReference type="Proteomes" id="UP000011607"/>
    </source>
</evidence>
<dbReference type="EMBL" id="AOMA01000091">
    <property type="protein sequence ID" value="EMA38708.1"/>
    <property type="molecule type" value="Genomic_DNA"/>
</dbReference>
<keyword evidence="1" id="KW-0812">Transmembrane</keyword>
<evidence type="ECO:0000313" key="2">
    <source>
        <dbReference type="EMBL" id="EMA38708.1"/>
    </source>
</evidence>